<sequence length="144" mass="16862">MEDVFYLTRGWRNATYILFGALICLFVSLLIYSFFDPFFRRGLFLILPVSLIAIVVAVCGILQADEKIFWDNHSVRKVSRLVNREILLADIKGYKFAWNYLHIIPYKGKGKRILVSTYVNGMRLLHEELAARYPDLKQQEDNQQ</sequence>
<dbReference type="Proteomes" id="UP000830198">
    <property type="component" value="Chromosome"/>
</dbReference>
<feature type="transmembrane region" description="Helical" evidence="1">
    <location>
        <begin position="42"/>
        <end position="64"/>
    </location>
</feature>
<organism evidence="2 3">
    <name type="scientific">Chitinophaga filiformis</name>
    <name type="common">Myxococcus filiformis</name>
    <name type="synonym">Flexibacter filiformis</name>
    <dbReference type="NCBI Taxonomy" id="104663"/>
    <lineage>
        <taxon>Bacteria</taxon>
        <taxon>Pseudomonadati</taxon>
        <taxon>Bacteroidota</taxon>
        <taxon>Chitinophagia</taxon>
        <taxon>Chitinophagales</taxon>
        <taxon>Chitinophagaceae</taxon>
        <taxon>Chitinophaga</taxon>
    </lineage>
</organism>
<proteinExistence type="predicted"/>
<evidence type="ECO:0000313" key="2">
    <source>
        <dbReference type="EMBL" id="UPK67287.1"/>
    </source>
</evidence>
<keyword evidence="3" id="KW-1185">Reference proteome</keyword>
<name>A0ABY4HUT1_CHIFI</name>
<accession>A0ABY4HUT1</accession>
<dbReference type="RefSeq" id="WP_247809545.1">
    <property type="nucleotide sequence ID" value="NZ_CP095855.1"/>
</dbReference>
<keyword evidence="1" id="KW-1133">Transmembrane helix</keyword>
<protein>
    <recommendedName>
        <fullName evidence="4">PH domain-containing protein</fullName>
    </recommendedName>
</protein>
<evidence type="ECO:0008006" key="4">
    <source>
        <dbReference type="Google" id="ProtNLM"/>
    </source>
</evidence>
<evidence type="ECO:0000256" key="1">
    <source>
        <dbReference type="SAM" id="Phobius"/>
    </source>
</evidence>
<dbReference type="EMBL" id="CP095855">
    <property type="protein sequence ID" value="UPK67287.1"/>
    <property type="molecule type" value="Genomic_DNA"/>
</dbReference>
<evidence type="ECO:0000313" key="3">
    <source>
        <dbReference type="Proteomes" id="UP000830198"/>
    </source>
</evidence>
<keyword evidence="1" id="KW-0812">Transmembrane</keyword>
<gene>
    <name evidence="2" type="ORF">MYF79_20310</name>
</gene>
<keyword evidence="1" id="KW-0472">Membrane</keyword>
<feature type="transmembrane region" description="Helical" evidence="1">
    <location>
        <begin position="16"/>
        <end position="35"/>
    </location>
</feature>
<reference evidence="2 3" key="1">
    <citation type="submission" date="2022-04" db="EMBL/GenBank/DDBJ databases">
        <title>The arsenic-methylating capacity of Chitinophaga filiformis YT5 during chitin decomposition.</title>
        <authorList>
            <person name="Chen G."/>
            <person name="Liang Y."/>
        </authorList>
    </citation>
    <scope>NUCLEOTIDE SEQUENCE [LARGE SCALE GENOMIC DNA]</scope>
    <source>
        <strain evidence="2 3">YT5</strain>
    </source>
</reference>